<organism evidence="1 2">
    <name type="scientific">Hebeloma cylindrosporum</name>
    <dbReference type="NCBI Taxonomy" id="76867"/>
    <lineage>
        <taxon>Eukaryota</taxon>
        <taxon>Fungi</taxon>
        <taxon>Dikarya</taxon>
        <taxon>Basidiomycota</taxon>
        <taxon>Agaricomycotina</taxon>
        <taxon>Agaricomycetes</taxon>
        <taxon>Agaricomycetidae</taxon>
        <taxon>Agaricales</taxon>
        <taxon>Agaricineae</taxon>
        <taxon>Hymenogastraceae</taxon>
        <taxon>Hebeloma</taxon>
    </lineage>
</organism>
<gene>
    <name evidence="1" type="ORF">M413DRAFT_163224</name>
</gene>
<reference evidence="2" key="2">
    <citation type="submission" date="2015-01" db="EMBL/GenBank/DDBJ databases">
        <title>Evolutionary Origins and Diversification of the Mycorrhizal Mutualists.</title>
        <authorList>
            <consortium name="DOE Joint Genome Institute"/>
            <consortium name="Mycorrhizal Genomics Consortium"/>
            <person name="Kohler A."/>
            <person name="Kuo A."/>
            <person name="Nagy L.G."/>
            <person name="Floudas D."/>
            <person name="Copeland A."/>
            <person name="Barry K.W."/>
            <person name="Cichocki N."/>
            <person name="Veneault-Fourrey C."/>
            <person name="LaButti K."/>
            <person name="Lindquist E.A."/>
            <person name="Lipzen A."/>
            <person name="Lundell T."/>
            <person name="Morin E."/>
            <person name="Murat C."/>
            <person name="Riley R."/>
            <person name="Ohm R."/>
            <person name="Sun H."/>
            <person name="Tunlid A."/>
            <person name="Henrissat B."/>
            <person name="Grigoriev I.V."/>
            <person name="Hibbett D.S."/>
            <person name="Martin F."/>
        </authorList>
    </citation>
    <scope>NUCLEOTIDE SEQUENCE [LARGE SCALE GENOMIC DNA]</scope>
    <source>
        <strain evidence="2">h7</strain>
    </source>
</reference>
<dbReference type="Proteomes" id="UP000053424">
    <property type="component" value="Unassembled WGS sequence"/>
</dbReference>
<keyword evidence="2" id="KW-1185">Reference proteome</keyword>
<accession>A0A0C2XS19</accession>
<reference evidence="1 2" key="1">
    <citation type="submission" date="2014-04" db="EMBL/GenBank/DDBJ databases">
        <authorList>
            <consortium name="DOE Joint Genome Institute"/>
            <person name="Kuo A."/>
            <person name="Gay G."/>
            <person name="Dore J."/>
            <person name="Kohler A."/>
            <person name="Nagy L.G."/>
            <person name="Floudas D."/>
            <person name="Copeland A."/>
            <person name="Barry K.W."/>
            <person name="Cichocki N."/>
            <person name="Veneault-Fourrey C."/>
            <person name="LaButti K."/>
            <person name="Lindquist E.A."/>
            <person name="Lipzen A."/>
            <person name="Lundell T."/>
            <person name="Morin E."/>
            <person name="Murat C."/>
            <person name="Sun H."/>
            <person name="Tunlid A."/>
            <person name="Henrissat B."/>
            <person name="Grigoriev I.V."/>
            <person name="Hibbett D.S."/>
            <person name="Martin F."/>
            <person name="Nordberg H.P."/>
            <person name="Cantor M.N."/>
            <person name="Hua S.X."/>
        </authorList>
    </citation>
    <scope>NUCLEOTIDE SEQUENCE [LARGE SCALE GENOMIC DNA]</scope>
    <source>
        <strain evidence="2">h7</strain>
    </source>
</reference>
<dbReference type="EMBL" id="KN831782">
    <property type="protein sequence ID" value="KIM40518.1"/>
    <property type="molecule type" value="Genomic_DNA"/>
</dbReference>
<dbReference type="AlphaFoldDB" id="A0A0C2XS19"/>
<protein>
    <submittedName>
        <fullName evidence="1">Uncharacterized protein</fullName>
    </submittedName>
</protein>
<dbReference type="HOGENOM" id="CLU_2097164_0_0_1"/>
<evidence type="ECO:0000313" key="2">
    <source>
        <dbReference type="Proteomes" id="UP000053424"/>
    </source>
</evidence>
<dbReference type="OrthoDB" id="3025570at2759"/>
<proteinExistence type="predicted"/>
<name>A0A0C2XS19_HEBCY</name>
<sequence length="116" mass="13538">MSTTDSPLATHRITSDILNKFYPNVGDLRNYLNDLLEPSENTSQSNLVNDADSQSYRDLLNLSFVGVKKLTQKRFQFYPPMLEMRELLDQAQERLFKSKHPQNNHHLWIPPCFPCN</sequence>
<evidence type="ECO:0000313" key="1">
    <source>
        <dbReference type="EMBL" id="KIM40518.1"/>
    </source>
</evidence>